<evidence type="ECO:0000313" key="3">
    <source>
        <dbReference type="Proteomes" id="UP000216361"/>
    </source>
</evidence>
<dbReference type="EMBL" id="NOXS01000033">
    <property type="protein sequence ID" value="OYQ17784.1"/>
    <property type="molecule type" value="Genomic_DNA"/>
</dbReference>
<accession>A0A255XN19</accession>
<keyword evidence="3" id="KW-1185">Reference proteome</keyword>
<dbReference type="GO" id="GO:0005509">
    <property type="term" value="F:calcium ion binding"/>
    <property type="evidence" value="ECO:0007669"/>
    <property type="project" value="InterPro"/>
</dbReference>
<reference evidence="2 3" key="1">
    <citation type="submission" date="2017-07" db="EMBL/GenBank/DDBJ databases">
        <title>Elstera cyanobacteriorum sp. nov., a novel bacterium isolated from cyanobacterial aggregates in a eutrophic lake.</title>
        <authorList>
            <person name="Cai H."/>
        </authorList>
    </citation>
    <scope>NUCLEOTIDE SEQUENCE [LARGE SCALE GENOMIC DNA]</scope>
    <source>
        <strain evidence="2 3">TH019</strain>
    </source>
</reference>
<dbReference type="SUPFAM" id="SSF51120">
    <property type="entry name" value="beta-Roll"/>
    <property type="match status" value="1"/>
</dbReference>
<dbReference type="AlphaFoldDB" id="A0A255XN19"/>
<evidence type="ECO:0000259" key="1">
    <source>
        <dbReference type="Pfam" id="PF18885"/>
    </source>
</evidence>
<dbReference type="PROSITE" id="PS00330">
    <property type="entry name" value="HEMOLYSIN_CALCIUM"/>
    <property type="match status" value="2"/>
</dbReference>
<sequence length="325" mass="33882">MENRDRVPDGKTDTHGLTLNALADLALTGQKSGVTGLTAADTLTLVGISAADLGVSASGAGVTLAYGTSRVQLPLALENLRPDQIGFSDGSRLLAGTTGADTLTGGAGNDKLIGGNGDDVLIGGGGTDHVSLSGARADYSVTANSDGSWTVRGKDGTDRLQSIEVIDFTDQSLTLMAAAGPAVHRFYYKDQGLHFWTASPAEIAALKAKGGGYVDEGAVFQAAAAGDSGTVDIYRLFHKESGRHFYTASAQERAGLLANKKNGYVDEGVAFKAYGADLGSQEPVYRLFHSKTGTHFYTDSLAEKQALLVGQKDFHDEGIAFWAMP</sequence>
<proteinExistence type="predicted"/>
<dbReference type="PRINTS" id="PR00313">
    <property type="entry name" value="CABNDNGRPT"/>
</dbReference>
<dbReference type="Gene3D" id="2.150.10.10">
    <property type="entry name" value="Serralysin-like metalloprotease, C-terminal"/>
    <property type="match status" value="1"/>
</dbReference>
<gene>
    <name evidence="2" type="ORF">CHR90_12440</name>
</gene>
<dbReference type="Pfam" id="PF18885">
    <property type="entry name" value="DUF5648"/>
    <property type="match status" value="1"/>
</dbReference>
<dbReference type="InterPro" id="IPR043708">
    <property type="entry name" value="DUF5648"/>
</dbReference>
<comment type="caution">
    <text evidence="2">The sequence shown here is derived from an EMBL/GenBank/DDBJ whole genome shotgun (WGS) entry which is preliminary data.</text>
</comment>
<dbReference type="OrthoDB" id="733404at2"/>
<evidence type="ECO:0000313" key="2">
    <source>
        <dbReference type="EMBL" id="OYQ17784.1"/>
    </source>
</evidence>
<dbReference type="InterPro" id="IPR001343">
    <property type="entry name" value="Hemolysn_Ca-bd"/>
</dbReference>
<dbReference type="Proteomes" id="UP000216361">
    <property type="component" value="Unassembled WGS sequence"/>
</dbReference>
<name>A0A255XN19_9PROT</name>
<dbReference type="InterPro" id="IPR018511">
    <property type="entry name" value="Hemolysin-typ_Ca-bd_CS"/>
</dbReference>
<feature type="domain" description="DUF5648" evidence="1">
    <location>
        <begin position="183"/>
        <end position="323"/>
    </location>
</feature>
<dbReference type="InterPro" id="IPR011049">
    <property type="entry name" value="Serralysin-like_metalloprot_C"/>
</dbReference>
<dbReference type="RefSeq" id="WP_094409346.1">
    <property type="nucleotide sequence ID" value="NZ_BMJZ01000002.1"/>
</dbReference>
<protein>
    <recommendedName>
        <fullName evidence="1">DUF5648 domain-containing protein</fullName>
    </recommendedName>
</protein>
<organism evidence="2 3">
    <name type="scientific">Elstera cyanobacteriorum</name>
    <dbReference type="NCBI Taxonomy" id="2022747"/>
    <lineage>
        <taxon>Bacteria</taxon>
        <taxon>Pseudomonadati</taxon>
        <taxon>Pseudomonadota</taxon>
        <taxon>Alphaproteobacteria</taxon>
        <taxon>Rhodospirillales</taxon>
        <taxon>Rhodospirillaceae</taxon>
        <taxon>Elstera</taxon>
    </lineage>
</organism>
<dbReference type="Pfam" id="PF00353">
    <property type="entry name" value="HemolysinCabind"/>
    <property type="match status" value="1"/>
</dbReference>